<organism evidence="1 2">
    <name type="scientific">Phakopsora pachyrhizi</name>
    <name type="common">Asian soybean rust disease fungus</name>
    <dbReference type="NCBI Taxonomy" id="170000"/>
    <lineage>
        <taxon>Eukaryota</taxon>
        <taxon>Fungi</taxon>
        <taxon>Dikarya</taxon>
        <taxon>Basidiomycota</taxon>
        <taxon>Pucciniomycotina</taxon>
        <taxon>Pucciniomycetes</taxon>
        <taxon>Pucciniales</taxon>
        <taxon>Phakopsoraceae</taxon>
        <taxon>Phakopsora</taxon>
    </lineage>
</organism>
<reference evidence="1" key="1">
    <citation type="submission" date="2022-06" db="EMBL/GenBank/DDBJ databases">
        <authorList>
            <consortium name="SYNGENTA / RWTH Aachen University"/>
        </authorList>
    </citation>
    <scope>NUCLEOTIDE SEQUENCE</scope>
</reference>
<dbReference type="EMBL" id="CALTRL010004717">
    <property type="protein sequence ID" value="CAH7683488.1"/>
    <property type="molecule type" value="Genomic_DNA"/>
</dbReference>
<evidence type="ECO:0000313" key="2">
    <source>
        <dbReference type="Proteomes" id="UP001153365"/>
    </source>
</evidence>
<name>A0AAV0BCS5_PHAPC</name>
<accession>A0AAV0BCS5</accession>
<comment type="caution">
    <text evidence="1">The sequence shown here is derived from an EMBL/GenBank/DDBJ whole genome shotgun (WGS) entry which is preliminary data.</text>
</comment>
<dbReference type="Proteomes" id="UP001153365">
    <property type="component" value="Unassembled WGS sequence"/>
</dbReference>
<keyword evidence="2" id="KW-1185">Reference proteome</keyword>
<evidence type="ECO:0000313" key="1">
    <source>
        <dbReference type="EMBL" id="CAH7683488.1"/>
    </source>
</evidence>
<dbReference type="AlphaFoldDB" id="A0AAV0BCS5"/>
<protein>
    <submittedName>
        <fullName evidence="1">Uncharacterized protein</fullName>
    </submittedName>
</protein>
<gene>
    <name evidence="1" type="ORF">PPACK8108_LOCUS17035</name>
</gene>
<proteinExistence type="predicted"/>
<sequence length="51" mass="6242">MSRWKIAEELVSRNRFLVPNNHSLPEFQPKNYENEDGKMINMTFLFHLKYK</sequence>